<dbReference type="KEGG" id="lrs:PX52LOC_05258"/>
<dbReference type="Proteomes" id="UP000324974">
    <property type="component" value="Chromosome"/>
</dbReference>
<dbReference type="PANTHER" id="PTHR44119:SF4">
    <property type="entry name" value="AEROBIC COBALTOCHELATASE SUBUNIT COBN"/>
    <property type="match status" value="1"/>
</dbReference>
<gene>
    <name evidence="3" type="ORF">PX52LOC_05258</name>
</gene>
<dbReference type="CDD" id="cd10150">
    <property type="entry name" value="CobN_like"/>
    <property type="match status" value="1"/>
</dbReference>
<accession>A0A5C1AKK1</accession>
<dbReference type="GO" id="GO:0009236">
    <property type="term" value="P:cobalamin biosynthetic process"/>
    <property type="evidence" value="ECO:0007669"/>
    <property type="project" value="InterPro"/>
</dbReference>
<dbReference type="RefSeq" id="WP_149112765.1">
    <property type="nucleotide sequence ID" value="NZ_CP042425.1"/>
</dbReference>
<feature type="transmembrane region" description="Helical" evidence="1">
    <location>
        <begin position="66"/>
        <end position="85"/>
    </location>
</feature>
<evidence type="ECO:0000256" key="1">
    <source>
        <dbReference type="SAM" id="Phobius"/>
    </source>
</evidence>
<proteinExistence type="predicted"/>
<dbReference type="CDD" id="cd02980">
    <property type="entry name" value="TRX_Fd_family"/>
    <property type="match status" value="1"/>
</dbReference>
<reference evidence="4" key="1">
    <citation type="submission" date="2019-08" db="EMBL/GenBank/DDBJ databases">
        <title>Limnoglobus roseus gen. nov., sp. nov., a novel freshwater planctomycete with a giant genome from the family Gemmataceae.</title>
        <authorList>
            <person name="Kulichevskaya I.S."/>
            <person name="Naumoff D.G."/>
            <person name="Miroshnikov K."/>
            <person name="Ivanova A."/>
            <person name="Philippov D.A."/>
            <person name="Hakobyan A."/>
            <person name="Rijpstra I.C."/>
            <person name="Sinninghe Damste J.S."/>
            <person name="Liesack W."/>
            <person name="Dedysh S.N."/>
        </authorList>
    </citation>
    <scope>NUCLEOTIDE SEQUENCE [LARGE SCALE GENOMIC DNA]</scope>
    <source>
        <strain evidence="4">PX52</strain>
    </source>
</reference>
<dbReference type="EMBL" id="CP042425">
    <property type="protein sequence ID" value="QEL18242.1"/>
    <property type="molecule type" value="Genomic_DNA"/>
</dbReference>
<dbReference type="PANTHER" id="PTHR44119">
    <property type="entry name" value="MAGNESIUM-CHELATASE SUBUNIT CHLH, CHLOROPLASTIC"/>
    <property type="match status" value="1"/>
</dbReference>
<evidence type="ECO:0000313" key="3">
    <source>
        <dbReference type="EMBL" id="QEL18242.1"/>
    </source>
</evidence>
<dbReference type="Pfam" id="PF02514">
    <property type="entry name" value="CobN-Mg_chel"/>
    <property type="match status" value="1"/>
</dbReference>
<keyword evidence="1" id="KW-1133">Transmembrane helix</keyword>
<dbReference type="InterPro" id="IPR003672">
    <property type="entry name" value="CobN/Mg_chltase"/>
</dbReference>
<dbReference type="InterPro" id="IPR011953">
    <property type="entry name" value="Cobalto_CobN"/>
</dbReference>
<evidence type="ECO:0000313" key="4">
    <source>
        <dbReference type="Proteomes" id="UP000324974"/>
    </source>
</evidence>
<name>A0A5C1AKK1_9BACT</name>
<protein>
    <submittedName>
        <fullName evidence="3">Cobaltochelatase</fullName>
    </submittedName>
</protein>
<keyword evidence="1" id="KW-0472">Membrane</keyword>
<dbReference type="NCBIfam" id="TIGR02257">
    <property type="entry name" value="cobalto_cobN"/>
    <property type="match status" value="1"/>
</dbReference>
<feature type="domain" description="CobN/magnesium chelatase" evidence="2">
    <location>
        <begin position="269"/>
        <end position="1420"/>
    </location>
</feature>
<evidence type="ECO:0000259" key="2">
    <source>
        <dbReference type="Pfam" id="PF02514"/>
    </source>
</evidence>
<organism evidence="3 4">
    <name type="scientific">Limnoglobus roseus</name>
    <dbReference type="NCBI Taxonomy" id="2598579"/>
    <lineage>
        <taxon>Bacteria</taxon>
        <taxon>Pseudomonadati</taxon>
        <taxon>Planctomycetota</taxon>
        <taxon>Planctomycetia</taxon>
        <taxon>Gemmatales</taxon>
        <taxon>Gemmataceae</taxon>
        <taxon>Limnoglobus</taxon>
    </lineage>
</organism>
<dbReference type="OrthoDB" id="9757976at2"/>
<dbReference type="GO" id="GO:0051116">
    <property type="term" value="F:cobaltochelatase activity"/>
    <property type="evidence" value="ECO:0007669"/>
    <property type="project" value="InterPro"/>
</dbReference>
<keyword evidence="1" id="KW-0812">Transmembrane</keyword>
<sequence>MSGKPSKERIVRTDGKPIFMQPKRGHLLICARGCCCGHTERNIPAVPIDFIKEEYKRRKIRDRVQLTMAGCLGPCPLANVALLFFDGKPMWFQAIDRPSQYVMLYDYIDKMLDADKLLPPPLELADRLFNYYAWANCQGGDVSAEVRAIVEGTAAGLLLLTHADTDVLTVQRSLAELPPGFPPVRAASLNRLRREEDLVEVVVNRGKVPQVVIVRLHGSLRSLPGVDRLRELVRESGGHLLFVNGVGVPDPELEAASTAPPALLMETMAYLLAGGRSNLSHMARFLSDTLLLSGHGYDRPTEQPQHGIYHPDLAPDATLADWLAHRDPTRPAVAILFYRAHWMSGNLDFVDTFVDVLDELGVDALPVFTSSLKDQVAGKPAAFNLLCDSSGPVIDSVICTQSFSLGDGRDGPEALKWLDRPILQAIIAGTSFDQWDASPRGLGPLDTAMNVALPELDGRIITVPISFKETVSPDGPPSRRALPTVDAIPEGDVPGQVIRYVGERGRIELVGRLAARFATLRRKPNPEKRIAFILTNSAGKANRVGNAVGLDAPASLFEIFDAMAEARYAVENPFATSDELIHTLIDRGCYDETYLTPDQVADAAVRVPVETYLRWYAELPESRRKLMEAKWGPPPGTAYLHDGHLCLAGLELGNALVALQPPRGYGMDPQAIYHRPDLPPPHYYYALYRWLKDVWGADAIVHVGKHGSVEWLPGKGVGLSHECFPEAMLGDLPLFYPFILSDPGEGMQAKRRSRAVIIDHLIPAMTTADSYGELDQLMQLVDEYYQVEMLDPSKLPLLQQQIWDLIRRANLDEDLKQVFKQDHGDHKHEWDEGVTADGTPLSLANLQGREFAHVVEDLDGYLCELAGAQIRDGLHTFGRPPEGEQLVDLVQSLVRLPNLDTPSLRGVLAEAFGLSLDELLTNRGKRFDAPPDLSARAGRVLFTHADALQSLDELGKHLLDSLRHEEYTLAAIAPLLRRELPDGPAVARVAAVLTHVCQRLVPIVGESTDEVTNLLRGLDGRYVPAGPSGAPTRGMAHILPTGRNFYALDPRALPSPGAWRVGQELAREAAERHRRETGEWPETVGLSVWGTSAMRTQGDDVAQVFALLGIRPVWHEQNRRLTGFAVIPLAELGRPRIDVVVRISGFFRDAFPHVVRVLDEAVAAVARLDEPPEMNFLRKHFLADLENTTADCSAQTERQALYRVFSSPPGCYGAGILPLIDEKNWSSDADLATAYVNWGGYAYTGDDVGIDARDTFRHRLAGVQVALHNQDNREHDIFDSDDYLQFHGGMIATIRALTGKQPRHYFGDTQDPARPAVRDLKEEAHRVFRSRVVNPKWIEGIKRHGYKGGLELAATVDYLFGFDATAEVIDDWMYERLAQAYALDSDTQNFLAASNPWALKAIADRLLEAAHRGLWENPNPETLAAIQAVHRAGDDLLEARTEAASS</sequence>
<keyword evidence="4" id="KW-1185">Reference proteome</keyword>